<name>A0A521DE88_9BACT</name>
<sequence>MNALDITEMEKINGGDRCDDAEKFIATVGLVASIGASFGPIGLAIAGPTALGMGVAL</sequence>
<proteinExistence type="predicted"/>
<dbReference type="RefSeq" id="WP_185957251.1">
    <property type="nucleotide sequence ID" value="NZ_FXTP01000008.1"/>
</dbReference>
<dbReference type="EMBL" id="FXTP01000008">
    <property type="protein sequence ID" value="SMO69280.1"/>
    <property type="molecule type" value="Genomic_DNA"/>
</dbReference>
<protein>
    <submittedName>
        <fullName evidence="1">Uncharacterized protein</fullName>
    </submittedName>
</protein>
<dbReference type="AlphaFoldDB" id="A0A521DE88"/>
<gene>
    <name evidence="1" type="ORF">SAMN06265219_10825</name>
</gene>
<organism evidence="1 2">
    <name type="scientific">Gracilimonas mengyeensis</name>
    <dbReference type="NCBI Taxonomy" id="1302730"/>
    <lineage>
        <taxon>Bacteria</taxon>
        <taxon>Pseudomonadati</taxon>
        <taxon>Balneolota</taxon>
        <taxon>Balneolia</taxon>
        <taxon>Balneolales</taxon>
        <taxon>Balneolaceae</taxon>
        <taxon>Gracilimonas</taxon>
    </lineage>
</organism>
<accession>A0A521DE88</accession>
<evidence type="ECO:0000313" key="2">
    <source>
        <dbReference type="Proteomes" id="UP000317557"/>
    </source>
</evidence>
<evidence type="ECO:0000313" key="1">
    <source>
        <dbReference type="EMBL" id="SMO69280.1"/>
    </source>
</evidence>
<reference evidence="1 2" key="1">
    <citation type="submission" date="2017-05" db="EMBL/GenBank/DDBJ databases">
        <authorList>
            <person name="Varghese N."/>
            <person name="Submissions S."/>
        </authorList>
    </citation>
    <scope>NUCLEOTIDE SEQUENCE [LARGE SCALE GENOMIC DNA]</scope>
    <source>
        <strain evidence="1 2">DSM 21985</strain>
    </source>
</reference>
<keyword evidence="2" id="KW-1185">Reference proteome</keyword>
<dbReference type="Proteomes" id="UP000317557">
    <property type="component" value="Unassembled WGS sequence"/>
</dbReference>